<keyword evidence="1" id="KW-0489">Methyltransferase</keyword>
<name>A0ACC6KTF0_9SPHI</name>
<dbReference type="EC" id="2.1.1.64" evidence="1"/>
<keyword evidence="1" id="KW-0808">Transferase</keyword>
<organism evidence="1 2">
    <name type="scientific">Pedobacter africanus</name>
    <dbReference type="NCBI Taxonomy" id="151894"/>
    <lineage>
        <taxon>Bacteria</taxon>
        <taxon>Pseudomonadati</taxon>
        <taxon>Bacteroidota</taxon>
        <taxon>Sphingobacteriia</taxon>
        <taxon>Sphingobacteriales</taxon>
        <taxon>Sphingobacteriaceae</taxon>
        <taxon>Pedobacter</taxon>
    </lineage>
</organism>
<proteinExistence type="predicted"/>
<accession>A0ACC6KTF0</accession>
<dbReference type="Proteomes" id="UP001246858">
    <property type="component" value="Unassembled WGS sequence"/>
</dbReference>
<evidence type="ECO:0000313" key="1">
    <source>
        <dbReference type="EMBL" id="MDR6782403.1"/>
    </source>
</evidence>
<comment type="caution">
    <text evidence="1">The sequence shown here is derived from an EMBL/GenBank/DDBJ whole genome shotgun (WGS) entry which is preliminary data.</text>
</comment>
<sequence>MNTFEQEIKHGQRFEFGKNWQSFLASLTNERIKIAENSIKEMLQVEHLKGKRVLDIGSGSGLFSLAARNLGARVYSFDYDPASVACTKILRSRYFPGDPGWIIEKGSVLDEDFLNSFGSFDVIYSWGVLHHTGNMWAAIGNAASLAKKNSTLFIAIYNNQDGRSKIWARIKKFYCSGFLGKAITSSIFIPYFFFRTLMSSAVRGKNEFAAYKKNRGMSITHDWFDWLGGYPFEVATVEEIFNFLHPRGFELRNIRNTNHSGTNQFVFVKGSD</sequence>
<evidence type="ECO:0000313" key="2">
    <source>
        <dbReference type="Proteomes" id="UP001246858"/>
    </source>
</evidence>
<dbReference type="EMBL" id="JAVDTF010000001">
    <property type="protein sequence ID" value="MDR6782403.1"/>
    <property type="molecule type" value="Genomic_DNA"/>
</dbReference>
<dbReference type="EC" id="2.1.1.222" evidence="1"/>
<reference evidence="1" key="1">
    <citation type="submission" date="2023-07" db="EMBL/GenBank/DDBJ databases">
        <title>Sorghum-associated microbial communities from plants grown in Nebraska, USA.</title>
        <authorList>
            <person name="Schachtman D."/>
        </authorList>
    </citation>
    <scope>NUCLEOTIDE SEQUENCE</scope>
    <source>
        <strain evidence="1">2697</strain>
    </source>
</reference>
<keyword evidence="2" id="KW-1185">Reference proteome</keyword>
<gene>
    <name evidence="1" type="ORF">J2X78_000955</name>
</gene>
<protein>
    <submittedName>
        <fullName evidence="1">2-polyprenyl-6-hydroxyphenyl methylase/3-demethylubiquinone-9 3-methyltransferase</fullName>
        <ecNumber evidence="1">2.1.1.222</ecNumber>
        <ecNumber evidence="1">2.1.1.64</ecNumber>
    </submittedName>
</protein>